<reference evidence="2 3" key="1">
    <citation type="submission" date="2014-02" db="EMBL/GenBank/DDBJ databases">
        <title>Transposable element dynamics among asymbiotic and ectomycorrhizal Amanita fungi.</title>
        <authorList>
            <consortium name="DOE Joint Genome Institute"/>
            <person name="Hess J."/>
            <person name="Skrede I."/>
            <person name="Wolfe B."/>
            <person name="LaButti K."/>
            <person name="Ohm R.A."/>
            <person name="Grigoriev I.V."/>
            <person name="Pringle A."/>
        </authorList>
    </citation>
    <scope>NUCLEOTIDE SEQUENCE [LARGE SCALE GENOMIC DNA]</scope>
    <source>
        <strain evidence="2 3">SKay4041</strain>
    </source>
</reference>
<dbReference type="OrthoDB" id="3262732at2759"/>
<sequence>MSNQREYSRQLAQHTLRQWNALKQNTQSSPHHAEKNKTVVCAHPPTPDNGQEQRRAMAAARAAGIRVKDYGIACGAKCTIVVNKATNFGRERKASRRMSFRNSAAQMF</sequence>
<proteinExistence type="predicted"/>
<evidence type="ECO:0000313" key="2">
    <source>
        <dbReference type="EMBL" id="PFH49216.1"/>
    </source>
</evidence>
<organism evidence="2 3">
    <name type="scientific">Amanita thiersii Skay4041</name>
    <dbReference type="NCBI Taxonomy" id="703135"/>
    <lineage>
        <taxon>Eukaryota</taxon>
        <taxon>Fungi</taxon>
        <taxon>Dikarya</taxon>
        <taxon>Basidiomycota</taxon>
        <taxon>Agaricomycotina</taxon>
        <taxon>Agaricomycetes</taxon>
        <taxon>Agaricomycetidae</taxon>
        <taxon>Agaricales</taxon>
        <taxon>Pluteineae</taxon>
        <taxon>Amanitaceae</taxon>
        <taxon>Amanita</taxon>
    </lineage>
</organism>
<evidence type="ECO:0000256" key="1">
    <source>
        <dbReference type="SAM" id="MobiDB-lite"/>
    </source>
</evidence>
<protein>
    <submittedName>
        <fullName evidence="2">Uncharacterized protein</fullName>
    </submittedName>
</protein>
<dbReference type="AlphaFoldDB" id="A0A2A9NN94"/>
<dbReference type="EMBL" id="KZ302036">
    <property type="protein sequence ID" value="PFH49216.1"/>
    <property type="molecule type" value="Genomic_DNA"/>
</dbReference>
<feature type="region of interest" description="Disordered" evidence="1">
    <location>
        <begin position="24"/>
        <end position="53"/>
    </location>
</feature>
<name>A0A2A9NN94_9AGAR</name>
<accession>A0A2A9NN94</accession>
<keyword evidence="3" id="KW-1185">Reference proteome</keyword>
<gene>
    <name evidence="2" type="ORF">AMATHDRAFT_5106</name>
</gene>
<dbReference type="Proteomes" id="UP000242287">
    <property type="component" value="Unassembled WGS sequence"/>
</dbReference>
<evidence type="ECO:0000313" key="3">
    <source>
        <dbReference type="Proteomes" id="UP000242287"/>
    </source>
</evidence>